<gene>
    <name evidence="3" type="ORF">NHF51_14215</name>
</gene>
<organism evidence="3 4">
    <name type="scientific">Aeromonas encheleia</name>
    <dbReference type="NCBI Taxonomy" id="73010"/>
    <lineage>
        <taxon>Bacteria</taxon>
        <taxon>Pseudomonadati</taxon>
        <taxon>Pseudomonadota</taxon>
        <taxon>Gammaproteobacteria</taxon>
        <taxon>Aeromonadales</taxon>
        <taxon>Aeromonadaceae</taxon>
        <taxon>Aeromonas</taxon>
    </lineage>
</organism>
<keyword evidence="1" id="KW-0732">Signal</keyword>
<protein>
    <submittedName>
        <fullName evidence="3">Ig-like domain-containing protein</fullName>
    </submittedName>
</protein>
<feature type="chain" id="PRO_5042172057" evidence="1">
    <location>
        <begin position="19"/>
        <end position="776"/>
    </location>
</feature>
<dbReference type="SUPFAM" id="SSF49373">
    <property type="entry name" value="Invasin/intimin cell-adhesion fragments"/>
    <property type="match status" value="4"/>
</dbReference>
<dbReference type="RefSeq" id="WP_252994747.1">
    <property type="nucleotide sequence ID" value="NZ_CP099717.1"/>
</dbReference>
<proteinExistence type="predicted"/>
<accession>A0AAE9MF26</accession>
<feature type="domain" description="BIG2" evidence="2">
    <location>
        <begin position="125"/>
        <end position="214"/>
    </location>
</feature>
<dbReference type="SMART" id="SM00635">
    <property type="entry name" value="BID_2"/>
    <property type="match status" value="5"/>
</dbReference>
<evidence type="ECO:0000256" key="1">
    <source>
        <dbReference type="SAM" id="SignalP"/>
    </source>
</evidence>
<dbReference type="InterPro" id="IPR008964">
    <property type="entry name" value="Invasin/intimin_cell_adhesion"/>
</dbReference>
<name>A0AAE9MF26_9GAMM</name>
<feature type="domain" description="BIG2" evidence="2">
    <location>
        <begin position="33"/>
        <end position="116"/>
    </location>
</feature>
<dbReference type="Proteomes" id="UP001056890">
    <property type="component" value="Chromosome"/>
</dbReference>
<keyword evidence="4" id="KW-1185">Reference proteome</keyword>
<dbReference type="EMBL" id="CP099717">
    <property type="protein sequence ID" value="USV56501.1"/>
    <property type="molecule type" value="Genomic_DNA"/>
</dbReference>
<dbReference type="Gene3D" id="2.60.40.1080">
    <property type="match status" value="5"/>
</dbReference>
<reference evidence="3" key="1">
    <citation type="submission" date="2022-06" db="EMBL/GenBank/DDBJ databases">
        <title>Complete Genome of Aeromonas sp. Strain SOD01 Isolated from an Urban Freshwater Stream.</title>
        <authorList>
            <person name="Williams L.E."/>
            <person name="Brysgel T."/>
            <person name="Capestro E.M."/>
            <person name="Foltz G.V."/>
            <person name="Gardner A.E."/>
            <person name="Ingrassia J."/>
            <person name="Peterson E."/>
            <person name="Arruda J."/>
            <person name="Flaherty I."/>
            <person name="Hunt M."/>
            <person name="Pappas G."/>
            <person name="Ramsaran S."/>
            <person name="Rocha M."/>
        </authorList>
    </citation>
    <scope>NUCLEOTIDE SEQUENCE</scope>
    <source>
        <strain evidence="3">SOD01</strain>
    </source>
</reference>
<feature type="signal peptide" evidence="1">
    <location>
        <begin position="1"/>
        <end position="18"/>
    </location>
</feature>
<evidence type="ECO:0000313" key="4">
    <source>
        <dbReference type="Proteomes" id="UP001056890"/>
    </source>
</evidence>
<feature type="domain" description="BIG2" evidence="2">
    <location>
        <begin position="221"/>
        <end position="307"/>
    </location>
</feature>
<feature type="domain" description="BIG2" evidence="2">
    <location>
        <begin position="314"/>
        <end position="403"/>
    </location>
</feature>
<evidence type="ECO:0000313" key="3">
    <source>
        <dbReference type="EMBL" id="USV56501.1"/>
    </source>
</evidence>
<dbReference type="Pfam" id="PF02368">
    <property type="entry name" value="Big_2"/>
    <property type="match status" value="4"/>
</dbReference>
<sequence length="776" mass="80768">MKLAKCLMIGLAALALLGCGDDDEGGSTGDGHPLSSLQISPGEARVPVGFEQQFQAQATWEDGSVQDVTQHPDVVWSSSDAAVVTVDEHGIAKGISPGTVVITTTATVNSEPYSATARVEVIDTYVTGLQLTPASATVPVGLSQAFVATASFSDGQSRDVTNASALSWYSSDDSLAQVSNEEGSKGLATGLAVGALTLEAVATVNGEPLQASAPLEVTDALITGLDIHAPQDPLPVGMSAQLSAFASLSDGSAPIDVTEHEALSWSSSDPAVASISDSGLVTGLAQGGSTIRVSGTINGVPLDATEQLRISSAFVTRLELQPTEGTVPVGLQLAFTATAHLSDGTSFDVTDNPLVQWHSSQPEIATVSNLEGSKGLVTGQTAGVATITASGTVEGMPFSASAPVTVSSAVVTSLAVTPPAASLSIGNRLQFQAMATLSDGSSRDVTGDATTIWYSDAPAIATIGNVDGSRGEAHGLSEGLALITASLAGVTSTATQLTVMPVAPVAPIVIEPRYNQIASLQLSQAEFAFWNATSINSPEGQSALRELSGRVYEQFRDEFDFITVVMNNDEVPTTPVDMPTGEYAHVRNDVAGIGLGMFDSSAEFHSDGKLQGIWFLYAKRYLSTSTYGPILHEMAHRWANWVVPPATGHWAPWLGIVGQLNNVSANFADIELYLMGLMESSEMTDPASLAAYELIPADQKPRVPDAASAQKEFRTLLLILSDRPLTAIEIQNYNNGATLLARTDNPSQQGTNFHKMTGGRGTLVVSGLDTLVKPTP</sequence>
<dbReference type="InterPro" id="IPR003343">
    <property type="entry name" value="Big_2"/>
</dbReference>
<feature type="domain" description="BIG2" evidence="2">
    <location>
        <begin position="410"/>
        <end position="497"/>
    </location>
</feature>
<dbReference type="AlphaFoldDB" id="A0AAE9MF26"/>
<dbReference type="PROSITE" id="PS51257">
    <property type="entry name" value="PROKAR_LIPOPROTEIN"/>
    <property type="match status" value="1"/>
</dbReference>
<evidence type="ECO:0000259" key="2">
    <source>
        <dbReference type="SMART" id="SM00635"/>
    </source>
</evidence>